<evidence type="ECO:0000313" key="1">
    <source>
        <dbReference type="EMBL" id="RVW89727.1"/>
    </source>
</evidence>
<accession>A0A438HZ48</accession>
<reference evidence="1 2" key="1">
    <citation type="journal article" date="2018" name="PLoS Genet.">
        <title>Population sequencing reveals clonal diversity and ancestral inbreeding in the grapevine cultivar Chardonnay.</title>
        <authorList>
            <person name="Roach M.J."/>
            <person name="Johnson D.L."/>
            <person name="Bohlmann J."/>
            <person name="van Vuuren H.J."/>
            <person name="Jones S.J."/>
            <person name="Pretorius I.S."/>
            <person name="Schmidt S.A."/>
            <person name="Borneman A.R."/>
        </authorList>
    </citation>
    <scope>NUCLEOTIDE SEQUENCE [LARGE SCALE GENOMIC DNA]</scope>
    <source>
        <strain evidence="2">cv. Chardonnay</strain>
        <tissue evidence="1">Leaf</tissue>
    </source>
</reference>
<dbReference type="PANTHER" id="PTHR34560:SF1">
    <property type="entry name" value="START DOMAIN-CONTAINING PROTEIN"/>
    <property type="match status" value="1"/>
</dbReference>
<dbReference type="OrthoDB" id="17317at2759"/>
<comment type="caution">
    <text evidence="1">The sequence shown here is derived from an EMBL/GenBank/DDBJ whole genome shotgun (WGS) entry which is preliminary data.</text>
</comment>
<dbReference type="EMBL" id="QGNW01000161">
    <property type="protein sequence ID" value="RVW89727.1"/>
    <property type="molecule type" value="Genomic_DNA"/>
</dbReference>
<dbReference type="PANTHER" id="PTHR34560">
    <property type="entry name" value="POLYKETIDE CYCLASE/DEHYDRASE/LIPID TRANSPORT SUPERFAMILY PROTEIN"/>
    <property type="match status" value="1"/>
</dbReference>
<dbReference type="AlphaFoldDB" id="A0A438HZ48"/>
<dbReference type="Proteomes" id="UP000288805">
    <property type="component" value="Unassembled WGS sequence"/>
</dbReference>
<evidence type="ECO:0000313" key="2">
    <source>
        <dbReference type="Proteomes" id="UP000288805"/>
    </source>
</evidence>
<sequence>MCRTIANMDIKLDFVPPSLINFISRQLVGSGFRLYQKIVSSATEGNEDFHEALGDHYILEYVKLCVQMQNQQKLWDWKNSRLMMHALMQRSIWLKLFKQM</sequence>
<protein>
    <submittedName>
        <fullName evidence="1">Uncharacterized protein</fullName>
    </submittedName>
</protein>
<organism evidence="1 2">
    <name type="scientific">Vitis vinifera</name>
    <name type="common">Grape</name>
    <dbReference type="NCBI Taxonomy" id="29760"/>
    <lineage>
        <taxon>Eukaryota</taxon>
        <taxon>Viridiplantae</taxon>
        <taxon>Streptophyta</taxon>
        <taxon>Embryophyta</taxon>
        <taxon>Tracheophyta</taxon>
        <taxon>Spermatophyta</taxon>
        <taxon>Magnoliopsida</taxon>
        <taxon>eudicotyledons</taxon>
        <taxon>Gunneridae</taxon>
        <taxon>Pentapetalae</taxon>
        <taxon>rosids</taxon>
        <taxon>Vitales</taxon>
        <taxon>Vitaceae</taxon>
        <taxon>Viteae</taxon>
        <taxon>Vitis</taxon>
    </lineage>
</organism>
<proteinExistence type="predicted"/>
<gene>
    <name evidence="1" type="ORF">CK203_047236</name>
</gene>
<name>A0A438HZ48_VITVI</name>